<sequence>MVRGMLFKGTTIVAVAFGLLGGTPALAATAQETAVVRPVISPERMLPRDDVHELSDSLDSAWFNLRSWIHLQNRSDDSTPEGTLARVVTSLLTRDTGALPRPELETPSGPQVQWQFSLDLWLTDKGKMVKGKLAGFDVSSPWLYTLSVADVKGSADGNSQTYLLKGTSRTSAPGGIYPVAISVTLIKDGNGHWRADDFNVVEPFPKQRLATIDYQLSLPAGWTIEKVQREDAAAAIEENQQPTAGSSPAPTEVIFRKNDATLGGLRLLDFNDGMTARDLLPRDAETVTPLWSEGLREEFHWTTTRRKTVLGENRFTVHYERRFYFIDQERRHAYELYFDTSLVGAEEAWDAVRSFRTVGVMDS</sequence>
<proteinExistence type="predicted"/>
<protein>
    <submittedName>
        <fullName evidence="2">Uncharacterized protein</fullName>
    </submittedName>
</protein>
<dbReference type="RefSeq" id="WP_161258592.1">
    <property type="nucleotide sequence ID" value="NZ_WXEY01000009.1"/>
</dbReference>
<accession>A0A845LAW0</accession>
<dbReference type="OrthoDB" id="2080593at2"/>
<dbReference type="Proteomes" id="UP000463470">
    <property type="component" value="Unassembled WGS sequence"/>
</dbReference>
<gene>
    <name evidence="2" type="ORF">GTO91_10120</name>
</gene>
<dbReference type="AlphaFoldDB" id="A0A845LAW0"/>
<keyword evidence="1" id="KW-0732">Signal</keyword>
<feature type="chain" id="PRO_5033035824" evidence="1">
    <location>
        <begin position="28"/>
        <end position="363"/>
    </location>
</feature>
<organism evidence="2 3">
    <name type="scientific">Heliomicrobium undosum</name>
    <dbReference type="NCBI Taxonomy" id="121734"/>
    <lineage>
        <taxon>Bacteria</taxon>
        <taxon>Bacillati</taxon>
        <taxon>Bacillota</taxon>
        <taxon>Clostridia</taxon>
        <taxon>Eubacteriales</taxon>
        <taxon>Heliobacteriaceae</taxon>
        <taxon>Heliomicrobium</taxon>
    </lineage>
</organism>
<keyword evidence="3" id="KW-1185">Reference proteome</keyword>
<name>A0A845LAW0_9FIRM</name>
<dbReference type="EMBL" id="WXEY01000009">
    <property type="protein sequence ID" value="MZP30061.1"/>
    <property type="molecule type" value="Genomic_DNA"/>
</dbReference>
<evidence type="ECO:0000256" key="1">
    <source>
        <dbReference type="SAM" id="SignalP"/>
    </source>
</evidence>
<reference evidence="2 3" key="1">
    <citation type="submission" date="2020-01" db="EMBL/GenBank/DDBJ databases">
        <title>Whole-genome sequence of Heliobacterium undosum DSM 13378.</title>
        <authorList>
            <person name="Kyndt J.A."/>
            <person name="Meyer T.E."/>
        </authorList>
    </citation>
    <scope>NUCLEOTIDE SEQUENCE [LARGE SCALE GENOMIC DNA]</scope>
    <source>
        <strain evidence="2 3">DSM 13378</strain>
    </source>
</reference>
<feature type="signal peptide" evidence="1">
    <location>
        <begin position="1"/>
        <end position="27"/>
    </location>
</feature>
<comment type="caution">
    <text evidence="2">The sequence shown here is derived from an EMBL/GenBank/DDBJ whole genome shotgun (WGS) entry which is preliminary data.</text>
</comment>
<evidence type="ECO:0000313" key="2">
    <source>
        <dbReference type="EMBL" id="MZP30061.1"/>
    </source>
</evidence>
<evidence type="ECO:0000313" key="3">
    <source>
        <dbReference type="Proteomes" id="UP000463470"/>
    </source>
</evidence>